<proteinExistence type="predicted"/>
<dbReference type="PANTHER" id="PTHR32378:SF10">
    <property type="entry name" value="GUANINE NUCLEOTIDE-BINDING PROTEIN SUBUNIT GAMMA 3"/>
    <property type="match status" value="1"/>
</dbReference>
<dbReference type="InterPro" id="IPR055305">
    <property type="entry name" value="GG3-like"/>
</dbReference>
<keyword evidence="2" id="KW-0812">Transmembrane</keyword>
<reference evidence="3" key="1">
    <citation type="submission" date="2014-09" db="EMBL/GenBank/DDBJ databases">
        <authorList>
            <person name="Magalhaes I.L.F."/>
            <person name="Oliveira U."/>
            <person name="Santos F.R."/>
            <person name="Vidigal T.H.D.A."/>
            <person name="Brescovit A.D."/>
            <person name="Santos A.J."/>
        </authorList>
    </citation>
    <scope>NUCLEOTIDE SEQUENCE</scope>
    <source>
        <tissue evidence="3">Shoot tissue taken approximately 20 cm above the soil surface</tissue>
    </source>
</reference>
<organism evidence="3">
    <name type="scientific">Arundo donax</name>
    <name type="common">Giant reed</name>
    <name type="synonym">Donax arundinaceus</name>
    <dbReference type="NCBI Taxonomy" id="35708"/>
    <lineage>
        <taxon>Eukaryota</taxon>
        <taxon>Viridiplantae</taxon>
        <taxon>Streptophyta</taxon>
        <taxon>Embryophyta</taxon>
        <taxon>Tracheophyta</taxon>
        <taxon>Spermatophyta</taxon>
        <taxon>Magnoliopsida</taxon>
        <taxon>Liliopsida</taxon>
        <taxon>Poales</taxon>
        <taxon>Poaceae</taxon>
        <taxon>PACMAD clade</taxon>
        <taxon>Arundinoideae</taxon>
        <taxon>Arundineae</taxon>
        <taxon>Arundo</taxon>
    </lineage>
</organism>
<feature type="transmembrane region" description="Helical" evidence="2">
    <location>
        <begin position="100"/>
        <end position="117"/>
    </location>
</feature>
<reference evidence="3" key="2">
    <citation type="journal article" date="2015" name="Data Brief">
        <title>Shoot transcriptome of the giant reed, Arundo donax.</title>
        <authorList>
            <person name="Barrero R.A."/>
            <person name="Guerrero F.D."/>
            <person name="Moolhuijzen P."/>
            <person name="Goolsby J.A."/>
            <person name="Tidwell J."/>
            <person name="Bellgard S.E."/>
            <person name="Bellgard M.I."/>
        </authorList>
    </citation>
    <scope>NUCLEOTIDE SEQUENCE</scope>
    <source>
        <tissue evidence="3">Shoot tissue taken approximately 20 cm above the soil surface</tissue>
    </source>
</reference>
<dbReference type="AlphaFoldDB" id="A0A0A9E6I6"/>
<evidence type="ECO:0000256" key="2">
    <source>
        <dbReference type="SAM" id="Phobius"/>
    </source>
</evidence>
<dbReference type="PANTHER" id="PTHR32378">
    <property type="entry name" value="GUANINE NUCLEOTIDE-BINDING PROTEIN SUBUNIT GAMMA 3"/>
    <property type="match status" value="1"/>
</dbReference>
<name>A0A0A9E6I6_ARUDO</name>
<protein>
    <recommendedName>
        <fullName evidence="4">Guanine nucleotide-binding protein subunit gamma 3</fullName>
    </recommendedName>
</protein>
<accession>A0A0A9E6I6</accession>
<sequence>MGVEIAVSAVEPPRPKSPPRYPDLCGRRRLQLEVHILNREIDFLKDELQSLEGVPPASRSCKEYVLLPFLHCILFFPLEFVVSIFGLGEMLVFMLMKLDLSFFTKFHLSLLFLFFILH</sequence>
<feature type="coiled-coil region" evidence="1">
    <location>
        <begin position="27"/>
        <end position="54"/>
    </location>
</feature>
<evidence type="ECO:0000313" key="3">
    <source>
        <dbReference type="EMBL" id="JAD93515.1"/>
    </source>
</evidence>
<keyword evidence="2" id="KW-1133">Transmembrane helix</keyword>
<dbReference type="EMBL" id="GBRH01204380">
    <property type="protein sequence ID" value="JAD93515.1"/>
    <property type="molecule type" value="Transcribed_RNA"/>
</dbReference>
<feature type="transmembrane region" description="Helical" evidence="2">
    <location>
        <begin position="64"/>
        <end position="88"/>
    </location>
</feature>
<evidence type="ECO:0008006" key="4">
    <source>
        <dbReference type="Google" id="ProtNLM"/>
    </source>
</evidence>
<evidence type="ECO:0000256" key="1">
    <source>
        <dbReference type="SAM" id="Coils"/>
    </source>
</evidence>
<keyword evidence="2" id="KW-0472">Membrane</keyword>
<keyword evidence="1" id="KW-0175">Coiled coil</keyword>